<evidence type="ECO:0000256" key="1">
    <source>
        <dbReference type="ARBA" id="ARBA00007274"/>
    </source>
</evidence>
<proteinExistence type="inferred from homology"/>
<dbReference type="AlphaFoldDB" id="A0A7W9CVF7"/>
<evidence type="ECO:0000313" key="5">
    <source>
        <dbReference type="Proteomes" id="UP000523821"/>
    </source>
</evidence>
<sequence length="189" mass="20110">MKGLRAALPARHAGSRRNFTWGHIGFRAAWALAWLVFAAWTPPPLHGWRRLLLRLAGARLGAGARVYGSARIWYPPHLAMGAGAVLGPHVVCTTMAPVTIGRLATVSQYAHLVTGTHRLDDPDFGLSAAPIVLGDHVWIASGALVGPGVTVGEGAVLGARGVAFRDLAPWTVHVGNPARPVRPRPRFAR</sequence>
<protein>
    <submittedName>
        <fullName evidence="4">Putative colanic acid biosynthesis acetyltransferase WcaF</fullName>
        <ecNumber evidence="4">2.3.1.-</ecNumber>
    </submittedName>
</protein>
<keyword evidence="3" id="KW-0812">Transmembrane</keyword>
<dbReference type="SUPFAM" id="SSF51161">
    <property type="entry name" value="Trimeric LpxA-like enzymes"/>
    <property type="match status" value="1"/>
</dbReference>
<keyword evidence="3" id="KW-1133">Transmembrane helix</keyword>
<dbReference type="EC" id="2.3.1.-" evidence="4"/>
<dbReference type="PANTHER" id="PTHR23416:SF23">
    <property type="entry name" value="ACETYLTRANSFERASE C18B11.09C-RELATED"/>
    <property type="match status" value="1"/>
</dbReference>
<dbReference type="GO" id="GO:0005829">
    <property type="term" value="C:cytosol"/>
    <property type="evidence" value="ECO:0007669"/>
    <property type="project" value="TreeGrafter"/>
</dbReference>
<evidence type="ECO:0000256" key="3">
    <source>
        <dbReference type="SAM" id="Phobius"/>
    </source>
</evidence>
<dbReference type="Proteomes" id="UP000523821">
    <property type="component" value="Unassembled WGS sequence"/>
</dbReference>
<dbReference type="Pfam" id="PF00132">
    <property type="entry name" value="Hexapep"/>
    <property type="match status" value="1"/>
</dbReference>
<dbReference type="PANTHER" id="PTHR23416">
    <property type="entry name" value="SIALIC ACID SYNTHASE-RELATED"/>
    <property type="match status" value="1"/>
</dbReference>
<evidence type="ECO:0000313" key="4">
    <source>
        <dbReference type="EMBL" id="MBB5752655.1"/>
    </source>
</evidence>
<feature type="transmembrane region" description="Helical" evidence="3">
    <location>
        <begin position="21"/>
        <end position="40"/>
    </location>
</feature>
<keyword evidence="2 4" id="KW-0808">Transferase</keyword>
<dbReference type="InterPro" id="IPR011004">
    <property type="entry name" value="Trimer_LpxA-like_sf"/>
</dbReference>
<comment type="similarity">
    <text evidence="1">Belongs to the transferase hexapeptide repeat family.</text>
</comment>
<keyword evidence="3" id="KW-0472">Membrane</keyword>
<comment type="caution">
    <text evidence="4">The sequence shown here is derived from an EMBL/GenBank/DDBJ whole genome shotgun (WGS) entry which is preliminary data.</text>
</comment>
<dbReference type="GO" id="GO:0008374">
    <property type="term" value="F:O-acyltransferase activity"/>
    <property type="evidence" value="ECO:0007669"/>
    <property type="project" value="TreeGrafter"/>
</dbReference>
<reference evidence="4 5" key="1">
    <citation type="submission" date="2020-08" db="EMBL/GenBank/DDBJ databases">
        <title>Genomic Encyclopedia of Type Strains, Phase IV (KMG-IV): sequencing the most valuable type-strain genomes for metagenomic binning, comparative biology and taxonomic classification.</title>
        <authorList>
            <person name="Goeker M."/>
        </authorList>
    </citation>
    <scope>NUCLEOTIDE SEQUENCE [LARGE SCALE GENOMIC DNA]</scope>
    <source>
        <strain evidence="4 5">DSM 16268</strain>
    </source>
</reference>
<dbReference type="EMBL" id="JACHOO010000003">
    <property type="protein sequence ID" value="MBB5752655.1"/>
    <property type="molecule type" value="Genomic_DNA"/>
</dbReference>
<dbReference type="InterPro" id="IPR051159">
    <property type="entry name" value="Hexapeptide_acetyltransf"/>
</dbReference>
<dbReference type="InterPro" id="IPR001451">
    <property type="entry name" value="Hexapep"/>
</dbReference>
<keyword evidence="4" id="KW-0012">Acyltransferase</keyword>
<dbReference type="Gene3D" id="2.160.10.10">
    <property type="entry name" value="Hexapeptide repeat proteins"/>
    <property type="match status" value="1"/>
</dbReference>
<accession>A0A7W9CVF7</accession>
<dbReference type="RefSeq" id="WP_183854649.1">
    <property type="nucleotide sequence ID" value="NZ_JACHOO010000003.1"/>
</dbReference>
<evidence type="ECO:0000256" key="2">
    <source>
        <dbReference type="ARBA" id="ARBA00022679"/>
    </source>
</evidence>
<keyword evidence="5" id="KW-1185">Reference proteome</keyword>
<organism evidence="4 5">
    <name type="scientific">Prosthecomicrobium pneumaticum</name>
    <dbReference type="NCBI Taxonomy" id="81895"/>
    <lineage>
        <taxon>Bacteria</taxon>
        <taxon>Pseudomonadati</taxon>
        <taxon>Pseudomonadota</taxon>
        <taxon>Alphaproteobacteria</taxon>
        <taxon>Hyphomicrobiales</taxon>
        <taxon>Kaistiaceae</taxon>
        <taxon>Prosthecomicrobium</taxon>
    </lineage>
</organism>
<name>A0A7W9CVF7_9HYPH</name>
<gene>
    <name evidence="4" type="ORF">GGQ63_001709</name>
</gene>